<dbReference type="PANTHER" id="PTHR43353:SF5">
    <property type="entry name" value="SUCCINATE-SEMIALDEHYDE DEHYDROGENASE, MITOCHONDRIAL"/>
    <property type="match status" value="1"/>
</dbReference>
<feature type="domain" description="Aldehyde dehydrogenase" evidence="3">
    <location>
        <begin position="33"/>
        <end position="491"/>
    </location>
</feature>
<dbReference type="InterPro" id="IPR015590">
    <property type="entry name" value="Aldehyde_DH_dom"/>
</dbReference>
<dbReference type="FunFam" id="3.40.605.10:FF:000005">
    <property type="entry name" value="Succinate-semialdehyde dehydrogenase I"/>
    <property type="match status" value="1"/>
</dbReference>
<keyword evidence="2" id="KW-0560">Oxidoreductase</keyword>
<dbReference type="InterPro" id="IPR016163">
    <property type="entry name" value="Ald_DH_C"/>
</dbReference>
<evidence type="ECO:0000256" key="1">
    <source>
        <dbReference type="ARBA" id="ARBA00009986"/>
    </source>
</evidence>
<reference evidence="4" key="1">
    <citation type="submission" date="2022-06" db="EMBL/GenBank/DDBJ databases">
        <title>Physiological and biochemical characterization and genomic elucidation of a strain of the genus Ensifer adhaerens M8 that combines arsenic oxidation and chromium reduction.</title>
        <authorList>
            <person name="Li X."/>
            <person name="Yu c."/>
        </authorList>
    </citation>
    <scope>NUCLEOTIDE SEQUENCE</scope>
    <source>
        <strain evidence="4">M8</strain>
        <plasmid evidence="4">pB</plasmid>
    </source>
</reference>
<dbReference type="Gene3D" id="3.40.309.10">
    <property type="entry name" value="Aldehyde Dehydrogenase, Chain A, domain 2"/>
    <property type="match status" value="1"/>
</dbReference>
<dbReference type="Proteomes" id="UP001055460">
    <property type="component" value="Plasmid pB"/>
</dbReference>
<dbReference type="GO" id="GO:0004777">
    <property type="term" value="F:succinate-semialdehyde dehydrogenase (NAD+) activity"/>
    <property type="evidence" value="ECO:0007669"/>
    <property type="project" value="TreeGrafter"/>
</dbReference>
<proteinExistence type="inferred from homology"/>
<dbReference type="InterPro" id="IPR050740">
    <property type="entry name" value="Aldehyde_DH_Superfamily"/>
</dbReference>
<gene>
    <name evidence="4" type="ORF">NE863_31325</name>
</gene>
<dbReference type="InterPro" id="IPR016162">
    <property type="entry name" value="Ald_DH_N"/>
</dbReference>
<accession>A0A9Q8YF44</accession>
<dbReference type="GO" id="GO:0009450">
    <property type="term" value="P:gamma-aminobutyric acid catabolic process"/>
    <property type="evidence" value="ECO:0007669"/>
    <property type="project" value="TreeGrafter"/>
</dbReference>
<dbReference type="CDD" id="cd07103">
    <property type="entry name" value="ALDH_F5_SSADH_GabD"/>
    <property type="match status" value="1"/>
</dbReference>
<dbReference type="Pfam" id="PF00171">
    <property type="entry name" value="Aldedh"/>
    <property type="match status" value="1"/>
</dbReference>
<dbReference type="FunFam" id="3.40.309.10:FF:000004">
    <property type="entry name" value="Succinate-semialdehyde dehydrogenase I"/>
    <property type="match status" value="1"/>
</dbReference>
<dbReference type="SUPFAM" id="SSF53720">
    <property type="entry name" value="ALDH-like"/>
    <property type="match status" value="1"/>
</dbReference>
<dbReference type="InterPro" id="IPR016161">
    <property type="entry name" value="Ald_DH/histidinol_DH"/>
</dbReference>
<evidence type="ECO:0000313" key="4">
    <source>
        <dbReference type="EMBL" id="USJ26990.1"/>
    </source>
</evidence>
<organism evidence="4 5">
    <name type="scientific">Ensifer adhaerens</name>
    <name type="common">Sinorhizobium morelense</name>
    <dbReference type="NCBI Taxonomy" id="106592"/>
    <lineage>
        <taxon>Bacteria</taxon>
        <taxon>Pseudomonadati</taxon>
        <taxon>Pseudomonadota</taxon>
        <taxon>Alphaproteobacteria</taxon>
        <taxon>Hyphomicrobiales</taxon>
        <taxon>Rhizobiaceae</taxon>
        <taxon>Sinorhizobium/Ensifer group</taxon>
        <taxon>Ensifer</taxon>
    </lineage>
</organism>
<dbReference type="RefSeq" id="WP_112975313.1">
    <property type="nucleotide sequence ID" value="NZ_CP098809.1"/>
</dbReference>
<dbReference type="Gene3D" id="3.40.605.10">
    <property type="entry name" value="Aldehyde Dehydrogenase, Chain A, domain 1"/>
    <property type="match status" value="1"/>
</dbReference>
<protein>
    <submittedName>
        <fullName evidence="4">NAD-dependent succinate-semialdehyde dehydrogenase</fullName>
    </submittedName>
</protein>
<keyword evidence="4" id="KW-0614">Plasmid</keyword>
<dbReference type="PROSITE" id="PS00070">
    <property type="entry name" value="ALDEHYDE_DEHYDR_CYS"/>
    <property type="match status" value="1"/>
</dbReference>
<evidence type="ECO:0000256" key="2">
    <source>
        <dbReference type="ARBA" id="ARBA00023002"/>
    </source>
</evidence>
<comment type="similarity">
    <text evidence="1">Belongs to the aldehyde dehydrogenase family.</text>
</comment>
<evidence type="ECO:0000259" key="3">
    <source>
        <dbReference type="Pfam" id="PF00171"/>
    </source>
</evidence>
<sequence length="498" mass="53155">MTAVFARTTFHDALARLADPHLLRELSYVGGRWIASRDGASFKVTDPASSATLAWVAALGADEAAEAISAASDALPAWRSMLPQQRSAILRKWHDLILEAREDLALLMTLEQGKPLAESRGEIDYAASFVEWYAEEGKRLNAENVTSHLPGAEMIVRREALGVVGIVTPWNFPSAMITRKAAAALAAGCTVVAHPSSETPLSALALAELGERAGLPAGVFNVVTGDAATIVGRMNADPRIRAMSFTGSTQIGKLIAGQCADTMKRMVMELGGHAPLIVFADADIEKAADIAMAAKFATSGQDCLAANRIYVERPALADFTRAFKARIEALKVASGLEPDAEIGPLMHERAIAKVEEQVADALKRGAKLLAGGKRHKTGALFFEPTLLTDVPDDALIMREETFGPVAAVTAFDSETEVVARANDTEYGLVAYVVTENGARQMRLARALEYGMVAINRVKITGGPIPFGGWKQSGLGREGSRHGIEAFTELKYLCIDTAA</sequence>
<evidence type="ECO:0000313" key="5">
    <source>
        <dbReference type="Proteomes" id="UP001055460"/>
    </source>
</evidence>
<dbReference type="EMBL" id="CP098809">
    <property type="protein sequence ID" value="USJ26990.1"/>
    <property type="molecule type" value="Genomic_DNA"/>
</dbReference>
<dbReference type="InterPro" id="IPR016160">
    <property type="entry name" value="Ald_DH_CS_CYS"/>
</dbReference>
<dbReference type="AlphaFoldDB" id="A0A9Q8YF44"/>
<name>A0A9Q8YF44_ENSAD</name>
<geneLocation type="plasmid" evidence="4 5">
    <name>pB</name>
</geneLocation>
<dbReference type="PANTHER" id="PTHR43353">
    <property type="entry name" value="SUCCINATE-SEMIALDEHYDE DEHYDROGENASE, MITOCHONDRIAL"/>
    <property type="match status" value="1"/>
</dbReference>